<dbReference type="SUPFAM" id="SSF53850">
    <property type="entry name" value="Periplasmic binding protein-like II"/>
    <property type="match status" value="1"/>
</dbReference>
<evidence type="ECO:0000259" key="1">
    <source>
        <dbReference type="SMART" id="SM00062"/>
    </source>
</evidence>
<keyword evidence="3" id="KW-1185">Reference proteome</keyword>
<dbReference type="SMART" id="SM00062">
    <property type="entry name" value="PBPb"/>
    <property type="match status" value="1"/>
</dbReference>
<dbReference type="EMBL" id="BAABIL010000406">
    <property type="protein sequence ID" value="GAA4985912.1"/>
    <property type="molecule type" value="Genomic_DNA"/>
</dbReference>
<dbReference type="Gene3D" id="3.40.190.10">
    <property type="entry name" value="Periplasmic binding protein-like II"/>
    <property type="match status" value="1"/>
</dbReference>
<name>A0ABP9I294_9ACTN</name>
<organism evidence="2 3">
    <name type="scientific">Kineococcus glutinatus</name>
    <dbReference type="NCBI Taxonomy" id="1070872"/>
    <lineage>
        <taxon>Bacteria</taxon>
        <taxon>Bacillati</taxon>
        <taxon>Actinomycetota</taxon>
        <taxon>Actinomycetes</taxon>
        <taxon>Kineosporiales</taxon>
        <taxon>Kineosporiaceae</taxon>
        <taxon>Kineococcus</taxon>
    </lineage>
</organism>
<comment type="caution">
    <text evidence="2">The sequence shown here is derived from an EMBL/GenBank/DDBJ whole genome shotgun (WGS) entry which is preliminary data.</text>
</comment>
<dbReference type="InterPro" id="IPR001638">
    <property type="entry name" value="Solute-binding_3/MltF_N"/>
</dbReference>
<dbReference type="PROSITE" id="PS51257">
    <property type="entry name" value="PROKAR_LIPOPROTEIN"/>
    <property type="match status" value="1"/>
</dbReference>
<dbReference type="Pfam" id="PF00497">
    <property type="entry name" value="SBP_bac_3"/>
    <property type="match status" value="1"/>
</dbReference>
<dbReference type="RefSeq" id="WP_345712991.1">
    <property type="nucleotide sequence ID" value="NZ_BAABIL010000406.1"/>
</dbReference>
<proteinExistence type="predicted"/>
<reference evidence="3" key="1">
    <citation type="journal article" date="2019" name="Int. J. Syst. Evol. Microbiol.">
        <title>The Global Catalogue of Microorganisms (GCM) 10K type strain sequencing project: providing services to taxonomists for standard genome sequencing and annotation.</title>
        <authorList>
            <consortium name="The Broad Institute Genomics Platform"/>
            <consortium name="The Broad Institute Genome Sequencing Center for Infectious Disease"/>
            <person name="Wu L."/>
            <person name="Ma J."/>
        </authorList>
    </citation>
    <scope>NUCLEOTIDE SEQUENCE [LARGE SCALE GENOMIC DNA]</scope>
    <source>
        <strain evidence="3">JCM 18126</strain>
    </source>
</reference>
<evidence type="ECO:0000313" key="3">
    <source>
        <dbReference type="Proteomes" id="UP001501195"/>
    </source>
</evidence>
<accession>A0ABP9I294</accession>
<feature type="domain" description="Solute-binding protein family 3/N-terminal" evidence="1">
    <location>
        <begin position="38"/>
        <end position="231"/>
    </location>
</feature>
<evidence type="ECO:0000313" key="2">
    <source>
        <dbReference type="EMBL" id="GAA4985912.1"/>
    </source>
</evidence>
<sequence>MRSWLRVGAGALVVGVVTAGCQWPRDVDGTLERVRGGTLRVGVVEAEPWAAAAEGPRGVEVRLVEELAGRVGAEVSWVPGATAELVSGLHDGALDLVVGGLTAQDPWTAEVTFTRPYVTTRTVVAVPGGEPAPEDVAGRTVRLEADPQLEGLLRSAGAVPQVVPDAGGGTGPVAVEDWELDLHGLRGTGVELQSADHVWAVRSGESGWQVEVERFLLRLDPAHVQRLLDEEGA</sequence>
<dbReference type="Proteomes" id="UP001501195">
    <property type="component" value="Unassembled WGS sequence"/>
</dbReference>
<gene>
    <name evidence="2" type="ORF">GCM10023225_25610</name>
</gene>
<protein>
    <recommendedName>
        <fullName evidence="1">Solute-binding protein family 3/N-terminal domain-containing protein</fullName>
    </recommendedName>
</protein>